<dbReference type="EMBL" id="QMQA01000075">
    <property type="protein sequence ID" value="RLE13815.1"/>
    <property type="molecule type" value="Genomic_DNA"/>
</dbReference>
<organism evidence="1 2">
    <name type="scientific">Aerophobetes bacterium</name>
    <dbReference type="NCBI Taxonomy" id="2030807"/>
    <lineage>
        <taxon>Bacteria</taxon>
        <taxon>Candidatus Aerophobota</taxon>
    </lineage>
</organism>
<comment type="caution">
    <text evidence="1">The sequence shown here is derived from an EMBL/GenBank/DDBJ whole genome shotgun (WGS) entry which is preliminary data.</text>
</comment>
<sequence length="63" mass="7291">MDGRSPFEKLKDLGYNLPEEFALLPPIILDDVSTFWAVRGGNNLLTPYTMLKADFFFLFLMFI</sequence>
<accession>A0A662DEC0</accession>
<evidence type="ECO:0000313" key="2">
    <source>
        <dbReference type="Proteomes" id="UP000280417"/>
    </source>
</evidence>
<evidence type="ECO:0000313" key="1">
    <source>
        <dbReference type="EMBL" id="RLE13815.1"/>
    </source>
</evidence>
<gene>
    <name evidence="1" type="ORF">DRJ04_03555</name>
</gene>
<reference evidence="1 2" key="1">
    <citation type="submission" date="2018-06" db="EMBL/GenBank/DDBJ databases">
        <title>Extensive metabolic versatility and redundancy in microbially diverse, dynamic hydrothermal sediments.</title>
        <authorList>
            <person name="Dombrowski N."/>
            <person name="Teske A."/>
            <person name="Baker B.J."/>
        </authorList>
    </citation>
    <scope>NUCLEOTIDE SEQUENCE [LARGE SCALE GENOMIC DNA]</scope>
    <source>
        <strain evidence="1">B3_G15</strain>
    </source>
</reference>
<protein>
    <submittedName>
        <fullName evidence="1">Uncharacterized protein</fullName>
    </submittedName>
</protein>
<name>A0A662DEC0_UNCAE</name>
<proteinExistence type="predicted"/>
<dbReference type="Proteomes" id="UP000280417">
    <property type="component" value="Unassembled WGS sequence"/>
</dbReference>
<dbReference type="AlphaFoldDB" id="A0A662DEC0"/>